<accession>A0A382HX78</accession>
<name>A0A382HX78_9ZZZZ</name>
<evidence type="ECO:0000313" key="1">
    <source>
        <dbReference type="EMBL" id="SVB91898.1"/>
    </source>
</evidence>
<organism evidence="1">
    <name type="scientific">marine metagenome</name>
    <dbReference type="NCBI Taxonomy" id="408172"/>
    <lineage>
        <taxon>unclassified sequences</taxon>
        <taxon>metagenomes</taxon>
        <taxon>ecological metagenomes</taxon>
    </lineage>
</organism>
<proteinExistence type="predicted"/>
<sequence>MKKIESLGKNNKEMIGDDMVISYKADTNFIKYLVKLITYNHVLMELE</sequence>
<dbReference type="AlphaFoldDB" id="A0A382HX78"/>
<protein>
    <submittedName>
        <fullName evidence="1">Uncharacterized protein</fullName>
    </submittedName>
</protein>
<reference evidence="1" key="1">
    <citation type="submission" date="2018-05" db="EMBL/GenBank/DDBJ databases">
        <authorList>
            <person name="Lanie J.A."/>
            <person name="Ng W.-L."/>
            <person name="Kazmierczak K.M."/>
            <person name="Andrzejewski T.M."/>
            <person name="Davidsen T.M."/>
            <person name="Wayne K.J."/>
            <person name="Tettelin H."/>
            <person name="Glass J.I."/>
            <person name="Rusch D."/>
            <person name="Podicherti R."/>
            <person name="Tsui H.-C.T."/>
            <person name="Winkler M.E."/>
        </authorList>
    </citation>
    <scope>NUCLEOTIDE SEQUENCE</scope>
</reference>
<dbReference type="EMBL" id="UINC01063840">
    <property type="protein sequence ID" value="SVB91898.1"/>
    <property type="molecule type" value="Genomic_DNA"/>
</dbReference>
<gene>
    <name evidence="1" type="ORF">METZ01_LOCUS244752</name>
</gene>